<dbReference type="InterPro" id="IPR031984">
    <property type="entry name" value="SLC3A2_N"/>
</dbReference>
<evidence type="ECO:0000259" key="3">
    <source>
        <dbReference type="Pfam" id="PF16028"/>
    </source>
</evidence>
<feature type="region of interest" description="Disordered" evidence="1">
    <location>
        <begin position="146"/>
        <end position="167"/>
    </location>
</feature>
<dbReference type="Pfam" id="PF16028">
    <property type="entry name" value="SLC3A2_N"/>
    <property type="match status" value="1"/>
</dbReference>
<reference evidence="4" key="1">
    <citation type="submission" date="2025-08" db="UniProtKB">
        <authorList>
            <consortium name="Ensembl"/>
        </authorList>
    </citation>
    <scope>IDENTIFICATION</scope>
</reference>
<dbReference type="GO" id="GO:0016323">
    <property type="term" value="C:basolateral plasma membrane"/>
    <property type="evidence" value="ECO:0007669"/>
    <property type="project" value="TreeGrafter"/>
</dbReference>
<dbReference type="Gene3D" id="3.20.20.80">
    <property type="entry name" value="Glycosidases"/>
    <property type="match status" value="2"/>
</dbReference>
<dbReference type="GO" id="GO:0015823">
    <property type="term" value="P:phenylalanine transport"/>
    <property type="evidence" value="ECO:0007669"/>
    <property type="project" value="TreeGrafter"/>
</dbReference>
<dbReference type="InterPro" id="IPR017853">
    <property type="entry name" value="GH"/>
</dbReference>
<evidence type="ECO:0000256" key="2">
    <source>
        <dbReference type="SAM" id="Phobius"/>
    </source>
</evidence>
<dbReference type="GO" id="GO:1903801">
    <property type="term" value="P:L-leucine import across plasma membrane"/>
    <property type="evidence" value="ECO:0007669"/>
    <property type="project" value="TreeGrafter"/>
</dbReference>
<evidence type="ECO:0000313" key="5">
    <source>
        <dbReference type="Proteomes" id="UP000694388"/>
    </source>
</evidence>
<dbReference type="GeneTree" id="ENSGT00940000166462"/>
<dbReference type="PANTHER" id="PTHR46673">
    <property type="entry name" value="4F2 CELL-SURFACE ANTIGEN HEAVY CHAIN"/>
    <property type="match status" value="1"/>
</dbReference>
<dbReference type="GO" id="GO:1904273">
    <property type="term" value="P:L-alanine import across plasma membrane"/>
    <property type="evidence" value="ECO:0007669"/>
    <property type="project" value="TreeGrafter"/>
</dbReference>
<dbReference type="Ensembl" id="ENSEBUT00000024697.1">
    <property type="protein sequence ID" value="ENSEBUP00000024121.1"/>
    <property type="gene ID" value="ENSEBUG00000014852.1"/>
</dbReference>
<keyword evidence="2" id="KW-0812">Transmembrane</keyword>
<proteinExistence type="predicted"/>
<dbReference type="InterPro" id="IPR042280">
    <property type="entry name" value="SLC3A2"/>
</dbReference>
<dbReference type="OMA" id="EPARYAH"/>
<keyword evidence="2" id="KW-0472">Membrane</keyword>
<feature type="transmembrane region" description="Helical" evidence="2">
    <location>
        <begin position="193"/>
        <end position="215"/>
    </location>
</feature>
<keyword evidence="2" id="KW-1133">Transmembrane helix</keyword>
<sequence length="487" mass="52987">MDTIAFTSKTSSTLYKEIPRLGGLPLPFQGRYSCRHRSLKFESGVPEHNGVLFANDTEGSLTAVSSSEGFSEISHNAVRAAMLVAFTSLATTASAARQSSTFMPLSLVGSTSAMGDKMAMKDVELHDDADVEAGEKQPMTDVYNGRNVPGDESLQASSNAAARGPASPARFTGLTKEQLLKQANQPFWKRTRYALLALFWLAWLAMLVGAIMIIVTAPRCQAPPELAWYEETAVYRVELRSFLDSDTDCVGDLKGGWTARSSDLHVHALLLSPVHSTEPAKPENTLFSTVDADVGSMEDFENLLAGASNKGEVDLSQIGGPGHGHLASVVPKDLSGVLSILLLTLPGTPFISYGDEIGLQEIEVKWWVADSGFSGLKSNSSLLMYQKLNKLKWNDWSVKYGNISVVKDTGTLLSYKLVWDRSSRFLICLNFGNETSRYNMAGFDRDLPETATVVTGTHGVSGKKILLTELDLGPYEGIVFKYQFEGE</sequence>
<accession>A0A8C4R2T1</accession>
<dbReference type="GO" id="GO:0016324">
    <property type="term" value="C:apical plasma membrane"/>
    <property type="evidence" value="ECO:0007669"/>
    <property type="project" value="TreeGrafter"/>
</dbReference>
<dbReference type="AlphaFoldDB" id="A0A8C4R2T1"/>
<evidence type="ECO:0000313" key="4">
    <source>
        <dbReference type="Ensembl" id="ENSEBUP00000024121.1"/>
    </source>
</evidence>
<name>A0A8C4R2T1_EPTBU</name>
<organism evidence="4 5">
    <name type="scientific">Eptatretus burgeri</name>
    <name type="common">Inshore hagfish</name>
    <dbReference type="NCBI Taxonomy" id="7764"/>
    <lineage>
        <taxon>Eukaryota</taxon>
        <taxon>Metazoa</taxon>
        <taxon>Chordata</taxon>
        <taxon>Craniata</taxon>
        <taxon>Vertebrata</taxon>
        <taxon>Cyclostomata</taxon>
        <taxon>Myxini</taxon>
        <taxon>Myxiniformes</taxon>
        <taxon>Myxinidae</taxon>
        <taxon>Eptatretinae</taxon>
        <taxon>Eptatretus</taxon>
    </lineage>
</organism>
<feature type="domain" description="Solute carrier family 3 member 2 N-terminal" evidence="3">
    <location>
        <begin position="169"/>
        <end position="235"/>
    </location>
</feature>
<protein>
    <recommendedName>
        <fullName evidence="3">Solute carrier family 3 member 2 N-terminal domain-containing protein</fullName>
    </recommendedName>
</protein>
<dbReference type="Proteomes" id="UP000694388">
    <property type="component" value="Unplaced"/>
</dbReference>
<dbReference type="GO" id="GO:0015173">
    <property type="term" value="F:aromatic amino acid transmembrane transporter activity"/>
    <property type="evidence" value="ECO:0007669"/>
    <property type="project" value="TreeGrafter"/>
</dbReference>
<dbReference type="GO" id="GO:0015190">
    <property type="term" value="F:L-leucine transmembrane transporter activity"/>
    <property type="evidence" value="ECO:0007669"/>
    <property type="project" value="TreeGrafter"/>
</dbReference>
<dbReference type="GO" id="GO:0015180">
    <property type="term" value="F:L-alanine transmembrane transporter activity"/>
    <property type="evidence" value="ECO:0007669"/>
    <property type="project" value="TreeGrafter"/>
</dbReference>
<dbReference type="Gene3D" id="2.60.40.1180">
    <property type="entry name" value="Golgi alpha-mannosidase II"/>
    <property type="match status" value="1"/>
</dbReference>
<dbReference type="SUPFAM" id="SSF51445">
    <property type="entry name" value="(Trans)glycosidases"/>
    <property type="match status" value="1"/>
</dbReference>
<reference evidence="4" key="2">
    <citation type="submission" date="2025-09" db="UniProtKB">
        <authorList>
            <consortium name="Ensembl"/>
        </authorList>
    </citation>
    <scope>IDENTIFICATION</scope>
</reference>
<dbReference type="PANTHER" id="PTHR46673:SF1">
    <property type="entry name" value="4F2 CELL-SURFACE ANTIGEN HEAVY CHAIN"/>
    <property type="match status" value="1"/>
</dbReference>
<keyword evidence="5" id="KW-1185">Reference proteome</keyword>
<evidence type="ECO:0000256" key="1">
    <source>
        <dbReference type="SAM" id="MobiDB-lite"/>
    </source>
</evidence>
<dbReference type="InterPro" id="IPR013780">
    <property type="entry name" value="Glyco_hydro_b"/>
</dbReference>